<evidence type="ECO:0000313" key="1">
    <source>
        <dbReference type="EMBL" id="PKF26838.1"/>
    </source>
</evidence>
<gene>
    <name evidence="1" type="ORF">CW309_08580</name>
</gene>
<name>A0ACC9N1W6_9PSED</name>
<reference evidence="1" key="1">
    <citation type="submission" date="2017-12" db="EMBL/GenBank/DDBJ databases">
        <title>High quality draft genome sequence of Pseudomonas hunanensis P11 isolated from the high-arsenic soil.</title>
        <authorList>
            <person name="Pan J."/>
        </authorList>
    </citation>
    <scope>NUCLEOTIDE SEQUENCE</scope>
    <source>
        <strain evidence="1">P11</strain>
    </source>
</reference>
<proteinExistence type="predicted"/>
<comment type="caution">
    <text evidence="1">The sequence shown here is derived from an EMBL/GenBank/DDBJ whole genome shotgun (WGS) entry which is preliminary data.</text>
</comment>
<keyword evidence="2" id="KW-1185">Reference proteome</keyword>
<sequence>MSIVMNEYRILFKIGCAKSACWSAQCYVYSSRLRDVITLANRIFGSDNGSRWPFRPARALGGNKPCSLLTNEQGFCNVIIYLGRVELGVYT</sequence>
<organism evidence="1 2">
    <name type="scientific">Pseudomonas hunanensis</name>
    <dbReference type="NCBI Taxonomy" id="1247546"/>
    <lineage>
        <taxon>Bacteria</taxon>
        <taxon>Pseudomonadati</taxon>
        <taxon>Pseudomonadota</taxon>
        <taxon>Gammaproteobacteria</taxon>
        <taxon>Pseudomonadales</taxon>
        <taxon>Pseudomonadaceae</taxon>
        <taxon>Pseudomonas</taxon>
    </lineage>
</organism>
<protein>
    <submittedName>
        <fullName evidence="1">Uncharacterized protein</fullName>
    </submittedName>
</protein>
<dbReference type="Proteomes" id="UP000236285">
    <property type="component" value="Unassembled WGS sequence"/>
</dbReference>
<evidence type="ECO:0000313" key="2">
    <source>
        <dbReference type="Proteomes" id="UP000236285"/>
    </source>
</evidence>
<accession>A0ACC9N1W6</accession>
<dbReference type="EMBL" id="PISL01000008">
    <property type="protein sequence ID" value="PKF26838.1"/>
    <property type="molecule type" value="Genomic_DNA"/>
</dbReference>